<protein>
    <recommendedName>
        <fullName evidence="2">NOG1 N-terminal helical domain-containing protein</fullName>
    </recommendedName>
</protein>
<feature type="domain" description="NOG1 N-terminal helical" evidence="2">
    <location>
        <begin position="61"/>
        <end position="134"/>
    </location>
</feature>
<dbReference type="InterPro" id="IPR041623">
    <property type="entry name" value="NOG1_N"/>
</dbReference>
<dbReference type="Gene3D" id="1.20.120.1190">
    <property type="match status" value="1"/>
</dbReference>
<feature type="region of interest" description="Disordered" evidence="1">
    <location>
        <begin position="38"/>
        <end position="59"/>
    </location>
</feature>
<keyword evidence="4" id="KW-1185">Reference proteome</keyword>
<dbReference type="PANTHER" id="PTHR45759">
    <property type="entry name" value="NUCLEOLAR GTP-BINDING PROTEIN 1"/>
    <property type="match status" value="1"/>
</dbReference>
<evidence type="ECO:0000313" key="4">
    <source>
        <dbReference type="Proteomes" id="UP001497516"/>
    </source>
</evidence>
<feature type="compositionally biased region" description="Polar residues" evidence="1">
    <location>
        <begin position="38"/>
        <end position="47"/>
    </location>
</feature>
<feature type="compositionally biased region" description="Low complexity" evidence="1">
    <location>
        <begin position="48"/>
        <end position="59"/>
    </location>
</feature>
<dbReference type="Proteomes" id="UP001497516">
    <property type="component" value="Chromosome 1"/>
</dbReference>
<evidence type="ECO:0000313" key="3">
    <source>
        <dbReference type="EMBL" id="CAL1355614.1"/>
    </source>
</evidence>
<gene>
    <name evidence="3" type="ORF">LTRI10_LOCUS3366</name>
</gene>
<evidence type="ECO:0000259" key="2">
    <source>
        <dbReference type="Pfam" id="PF17835"/>
    </source>
</evidence>
<dbReference type="EMBL" id="OZ034813">
    <property type="protein sequence ID" value="CAL1355614.1"/>
    <property type="molecule type" value="Genomic_DNA"/>
</dbReference>
<dbReference type="AlphaFoldDB" id="A0AAV2CGE9"/>
<evidence type="ECO:0000256" key="1">
    <source>
        <dbReference type="SAM" id="MobiDB-lite"/>
    </source>
</evidence>
<sequence>MTGKALPMVVEPNVFKKIAAVPNEKDLLDNFFSEQQRRNLPSSTRNRSLLPSSSASPTSESINNARLLIADISEEHLKFVTEYCRVGAPTPLRTCRSLCVSAVRRMCTVVRRLGPSLAYLEETRRHMAGLPSIDPDAPTMVLIGSPNDGKRSFMRQMARSDKYGGVDRPDDDICPGASPVRLCPVLSGPVGRREAAGRTVLQREVRVRGQALRGRDGQRRQEDGDEPAEVTTVWNMPTGQFQLGARKDNVHGCHIDSDIMLRLLELERGEGEIIRQAEAEEEEGDMRRSVGSLVLRL</sequence>
<accession>A0AAV2CGE9</accession>
<dbReference type="Pfam" id="PF17835">
    <property type="entry name" value="NOG1_N"/>
    <property type="match status" value="1"/>
</dbReference>
<reference evidence="3 4" key="1">
    <citation type="submission" date="2024-04" db="EMBL/GenBank/DDBJ databases">
        <authorList>
            <person name="Fracassetti M."/>
        </authorList>
    </citation>
    <scope>NUCLEOTIDE SEQUENCE [LARGE SCALE GENOMIC DNA]</scope>
</reference>
<name>A0AAV2CGE9_9ROSI</name>
<organism evidence="3 4">
    <name type="scientific">Linum trigynum</name>
    <dbReference type="NCBI Taxonomy" id="586398"/>
    <lineage>
        <taxon>Eukaryota</taxon>
        <taxon>Viridiplantae</taxon>
        <taxon>Streptophyta</taxon>
        <taxon>Embryophyta</taxon>
        <taxon>Tracheophyta</taxon>
        <taxon>Spermatophyta</taxon>
        <taxon>Magnoliopsida</taxon>
        <taxon>eudicotyledons</taxon>
        <taxon>Gunneridae</taxon>
        <taxon>Pentapetalae</taxon>
        <taxon>rosids</taxon>
        <taxon>fabids</taxon>
        <taxon>Malpighiales</taxon>
        <taxon>Linaceae</taxon>
        <taxon>Linum</taxon>
    </lineage>
</organism>
<proteinExistence type="predicted"/>